<dbReference type="InterPro" id="IPR030844">
    <property type="entry name" value="PAN3"/>
</dbReference>
<evidence type="ECO:0000256" key="6">
    <source>
        <dbReference type="ARBA" id="ARBA00022840"/>
    </source>
</evidence>
<feature type="binding site" evidence="8">
    <location>
        <begin position="540"/>
        <end position="541"/>
    </location>
    <ligand>
        <name>ATP</name>
        <dbReference type="ChEBI" id="CHEBI:30616"/>
    </ligand>
</feature>
<evidence type="ECO:0000256" key="10">
    <source>
        <dbReference type="SAM" id="MobiDB-lite"/>
    </source>
</evidence>
<feature type="region of interest" description="Disordered" evidence="10">
    <location>
        <begin position="212"/>
        <end position="243"/>
    </location>
</feature>
<keyword evidence="9" id="KW-0862">Zinc</keyword>
<evidence type="ECO:0000256" key="5">
    <source>
        <dbReference type="ARBA" id="ARBA00022771"/>
    </source>
</evidence>
<keyword evidence="13" id="KW-1185">Reference proteome</keyword>
<reference evidence="12 13" key="1">
    <citation type="journal article" date="2017" name="G3 (Bethesda)">
        <title>First Draft Genome Sequence of the Pathogenic Fungus Lomentospora prolificans (Formerly Scedosporium prolificans).</title>
        <authorList>
            <person name="Luo R."/>
            <person name="Zimin A."/>
            <person name="Workman R."/>
            <person name="Fan Y."/>
            <person name="Pertea G."/>
            <person name="Grossman N."/>
            <person name="Wear M.P."/>
            <person name="Jia B."/>
            <person name="Miller H."/>
            <person name="Casadevall A."/>
            <person name="Timp W."/>
            <person name="Zhang S.X."/>
            <person name="Salzberg S.L."/>
        </authorList>
    </citation>
    <scope>NUCLEOTIDE SEQUENCE [LARGE SCALE GENOMIC DNA]</scope>
    <source>
        <strain evidence="12 13">JHH-5317</strain>
    </source>
</reference>
<dbReference type="GO" id="GO:0005524">
    <property type="term" value="F:ATP binding"/>
    <property type="evidence" value="ECO:0007669"/>
    <property type="project" value="UniProtKB-UniRule"/>
</dbReference>
<comment type="caution">
    <text evidence="8">Lacks conserved residue(s) required for the propagation of feature annotation.</text>
</comment>
<dbReference type="GO" id="GO:0000289">
    <property type="term" value="P:nuclear-transcribed mRNA poly(A) tail shortening"/>
    <property type="evidence" value="ECO:0007669"/>
    <property type="project" value="UniProtKB-UniRule"/>
</dbReference>
<sequence>MCNQSPVRIKSWETLGQVRHTDTDDTSKPLHNPALPRPGPVGHDPATLAAGARFMSSCLYSQLGGRAFVVPSDLFGSSHLQVAPLDTFGNREKSMLTYALMATRGYQNNDLRRQVGSPKPKGRDHKDTLCRNILIYGHCRYENSGCTFNHDQGKNSSTPNANNNNTTNASNSNAASETPKKALSVESPSFTPSSLAKKSTFTSTALSAAPFTPRANSALGGASTSTTTLQHNGEQGVFNPNPAAIPEFTPQNYGLSTNATTTAAQDATLNYDAFSMGGVGQAMPAAPFNPYVDDHNAAAAAAAAAALGAANPAFFQQNAFATHTQPLLHHLYFPAGPHKEDLLPYQRTSHDFFMSEKLRQDLQKKAEAARQVINTGLPQLDNFHSLVALDTTNRKNANTFGYPSWVYKAVDGKTGHIRCLRRLEVLRPNDEQGFRLSNEHAIRTVKEWRRVDCGSVVPIFDAFTTRAFCDSSIVFVQEYFPLSKTLLELHFPNQSNAHGTRYKQQSMIAENVLWGYITQIANALKAIHAANLAARCVDLGKIISTDKNRIRLNACAILDVVQFEARRPTQDLQQEDLLQFGRAILSLASLTPPSLLTNPNAAMEHLSRHYSVELRDTVLWLLTPQQQQVKNIDEFVRGIATHFVTSFDQSLQQADTLRSELATSLENGRIARLLMKLATISERPEFNGDPEWAENGERYTLKLFRDYVFHQVDANGHPVVDVGHMITCLNKLDAGVDERICLTSRDDQTVFIVTYKSLRDQVRAVFTELTRPAKGGRGGL</sequence>
<keyword evidence="3 8" id="KW-0507">mRNA processing</keyword>
<dbReference type="Gene3D" id="1.20.5.5160">
    <property type="match status" value="1"/>
</dbReference>
<dbReference type="PROSITE" id="PS50103">
    <property type="entry name" value="ZF_C3H1"/>
    <property type="match status" value="1"/>
</dbReference>
<keyword evidence="5 9" id="KW-0863">Zinc-finger</keyword>
<evidence type="ECO:0000313" key="13">
    <source>
        <dbReference type="Proteomes" id="UP000233524"/>
    </source>
</evidence>
<keyword evidence="6 8" id="KW-0067">ATP-binding</keyword>
<dbReference type="GO" id="GO:0000932">
    <property type="term" value="C:P-body"/>
    <property type="evidence" value="ECO:0007669"/>
    <property type="project" value="TreeGrafter"/>
</dbReference>
<feature type="region of interest" description="Disordered" evidence="10">
    <location>
        <begin position="13"/>
        <end position="41"/>
    </location>
</feature>
<gene>
    <name evidence="8" type="primary">PAN3</name>
    <name evidence="12" type="ORF">jhhlp_001385</name>
</gene>
<dbReference type="Pfam" id="PF18101">
    <property type="entry name" value="Pan3_CK"/>
    <property type="match status" value="1"/>
</dbReference>
<dbReference type="SUPFAM" id="SSF56112">
    <property type="entry name" value="Protein kinase-like (PK-like)"/>
    <property type="match status" value="1"/>
</dbReference>
<evidence type="ECO:0000256" key="4">
    <source>
        <dbReference type="ARBA" id="ARBA00022741"/>
    </source>
</evidence>
<dbReference type="InterPro" id="IPR011009">
    <property type="entry name" value="Kinase-like_dom_sf"/>
</dbReference>
<evidence type="ECO:0000259" key="11">
    <source>
        <dbReference type="PROSITE" id="PS50103"/>
    </source>
</evidence>
<evidence type="ECO:0000256" key="7">
    <source>
        <dbReference type="ARBA" id="ARBA00023054"/>
    </source>
</evidence>
<dbReference type="Gene3D" id="6.10.250.3160">
    <property type="match status" value="1"/>
</dbReference>
<dbReference type="GO" id="GO:0006397">
    <property type="term" value="P:mRNA processing"/>
    <property type="evidence" value="ECO:0007669"/>
    <property type="project" value="UniProtKB-KW"/>
</dbReference>
<dbReference type="VEuPathDB" id="FungiDB:jhhlp_001385"/>
<evidence type="ECO:0000256" key="2">
    <source>
        <dbReference type="ARBA" id="ARBA00022490"/>
    </source>
</evidence>
<dbReference type="Gene3D" id="1.10.287.3700">
    <property type="match status" value="1"/>
</dbReference>
<comment type="subunit">
    <text evidence="8">Homodimer. Forms a heterotrimer with a catalytic subunit PAN2 to form the poly(A)-nuclease (PAN) deadenylation complex. Interacts (via PAM-2 motif) with poly(A)-binding protein PAB1 (via PABC domain), conferring substrate specificity of the enzyme complex.</text>
</comment>
<keyword evidence="9" id="KW-0479">Metal-binding</keyword>
<keyword evidence="7 8" id="KW-0175">Coiled coil</keyword>
<evidence type="ECO:0000256" key="3">
    <source>
        <dbReference type="ARBA" id="ARBA00022664"/>
    </source>
</evidence>
<protein>
    <recommendedName>
        <fullName evidence="8">PAN2-PAN3 deadenylation complex subunit PAN3</fullName>
    </recommendedName>
    <alternativeName>
        <fullName evidence="8">PAB1P-dependent poly(A)-specific ribonuclease</fullName>
    </alternativeName>
    <alternativeName>
        <fullName evidence="8">Poly(A)-nuclease deadenylation complex subunit 3</fullName>
        <shortName evidence="8">PAN deadenylation complex subunit 3</shortName>
    </alternativeName>
</protein>
<organism evidence="12 13">
    <name type="scientific">Lomentospora prolificans</name>
    <dbReference type="NCBI Taxonomy" id="41688"/>
    <lineage>
        <taxon>Eukaryota</taxon>
        <taxon>Fungi</taxon>
        <taxon>Dikarya</taxon>
        <taxon>Ascomycota</taxon>
        <taxon>Pezizomycotina</taxon>
        <taxon>Sordariomycetes</taxon>
        <taxon>Hypocreomycetidae</taxon>
        <taxon>Microascales</taxon>
        <taxon>Microascaceae</taxon>
        <taxon>Lomentospora</taxon>
    </lineage>
</organism>
<evidence type="ECO:0000256" key="9">
    <source>
        <dbReference type="PROSITE-ProRule" id="PRU00723"/>
    </source>
</evidence>
<dbReference type="FunFam" id="1.10.287.3700:FF:000001">
    <property type="entry name" value="PAN2-PAN3 deadenylation complex subunit PAN3"/>
    <property type="match status" value="1"/>
</dbReference>
<dbReference type="InterPro" id="IPR000571">
    <property type="entry name" value="Znf_CCCH"/>
</dbReference>
<feature type="compositionally biased region" description="Low complexity" evidence="10">
    <location>
        <begin position="155"/>
        <end position="176"/>
    </location>
</feature>
<dbReference type="Gene3D" id="1.10.510.10">
    <property type="entry name" value="Transferase(Phosphotransferase) domain 1"/>
    <property type="match status" value="1"/>
</dbReference>
<evidence type="ECO:0000313" key="12">
    <source>
        <dbReference type="EMBL" id="PKS12089.1"/>
    </source>
</evidence>
<dbReference type="AlphaFoldDB" id="A0A2N3NI01"/>
<feature type="domain" description="C3H1-type" evidence="11">
    <location>
        <begin position="124"/>
        <end position="153"/>
    </location>
</feature>
<evidence type="ECO:0000256" key="1">
    <source>
        <dbReference type="ARBA" id="ARBA00004496"/>
    </source>
</evidence>
<dbReference type="HAMAP" id="MF_03181">
    <property type="entry name" value="PAN3"/>
    <property type="match status" value="1"/>
</dbReference>
<comment type="function">
    <text evidence="8">Regulatory subunit of the poly(A)-nuclease (PAN) deadenylation complex, one of two cytoplasmic mRNA deadenylases involved in mRNA turnover. PAN specifically shortens poly(A) tails of RNA and the activity is stimulated by poly(A)-binding protein PAB1. PAN deadenylation is followed by rapid degradation of the shortened mRNA tails by the CCR4-NOT complex. Deadenylated mRNAs are then degraded by two alternative mechanisms, namely exosome-mediated 3'-5' exonucleolytic degradation, or deadenlyation-dependent mRNA decaping and subsequent 5'-3' exonucleolytic degradation by XRN1. May also be involved in post-transcriptional maturation of mRNA poly(A) tails. PAN3 acts as a positive regulator for PAN activity, recruiting the catalytic subunit PAN2 to mRNA via its interaction with RNA and with PAB1.</text>
</comment>
<feature type="region of interest" description="Disordered" evidence="10">
    <location>
        <begin position="154"/>
        <end position="195"/>
    </location>
</feature>
<feature type="compositionally biased region" description="Polar residues" evidence="10">
    <location>
        <begin position="186"/>
        <end position="195"/>
    </location>
</feature>
<dbReference type="GO" id="GO:0031251">
    <property type="term" value="C:PAN complex"/>
    <property type="evidence" value="ECO:0007669"/>
    <property type="project" value="UniProtKB-UniRule"/>
</dbReference>
<comment type="similarity">
    <text evidence="8">Belongs to the protein kinase superfamily. PAN3 family.</text>
</comment>
<dbReference type="PANTHER" id="PTHR12272">
    <property type="entry name" value="DEADENYLATION COMPLEX SUBUNIT PAN3"/>
    <property type="match status" value="1"/>
</dbReference>
<feature type="coiled-coil region" evidence="8">
    <location>
        <begin position="641"/>
        <end position="679"/>
    </location>
</feature>
<dbReference type="PANTHER" id="PTHR12272:SF11">
    <property type="entry name" value="PAN2-PAN3 DEADENYLATION COMPLEX SUBUNIT PAN3"/>
    <property type="match status" value="1"/>
</dbReference>
<feature type="binding site" evidence="8">
    <location>
        <begin position="478"/>
        <end position="485"/>
    </location>
    <ligand>
        <name>ATP</name>
        <dbReference type="ChEBI" id="CHEBI:30616"/>
    </ligand>
</feature>
<feature type="compositionally biased region" description="Low complexity" evidence="10">
    <location>
        <begin position="217"/>
        <end position="229"/>
    </location>
</feature>
<comment type="subcellular location">
    <subcellularLocation>
        <location evidence="1 8">Cytoplasm</location>
    </subcellularLocation>
</comment>
<feature type="binding site" evidence="8">
    <location>
        <position position="421"/>
    </location>
    <ligand>
        <name>ATP</name>
        <dbReference type="ChEBI" id="CHEBI:30616"/>
    </ligand>
</feature>
<evidence type="ECO:0000256" key="8">
    <source>
        <dbReference type="HAMAP-Rule" id="MF_03181"/>
    </source>
</evidence>
<keyword evidence="4 8" id="KW-0547">Nucleotide-binding</keyword>
<dbReference type="Proteomes" id="UP000233524">
    <property type="component" value="Unassembled WGS sequence"/>
</dbReference>
<comment type="caution">
    <text evidence="12">The sequence shown here is derived from an EMBL/GenBank/DDBJ whole genome shotgun (WGS) entry which is preliminary data.</text>
</comment>
<feature type="compositionally biased region" description="Basic and acidic residues" evidence="10">
    <location>
        <begin position="19"/>
        <end position="28"/>
    </location>
</feature>
<dbReference type="EMBL" id="NLAX01000004">
    <property type="protein sequence ID" value="PKS12089.1"/>
    <property type="molecule type" value="Genomic_DNA"/>
</dbReference>
<dbReference type="STRING" id="41688.A0A2N3NI01"/>
<dbReference type="InterPro" id="IPR041332">
    <property type="entry name" value="Pan3_CK"/>
</dbReference>
<comment type="domain">
    <text evidence="8">The pseudokinase domain, the coiled-coil (CC), and C-terminal knob domain (CK) form a structural unit (PKC) that forms an extensive high-affinity interaction surface for PAN2.</text>
</comment>
<proteinExistence type="inferred from homology"/>
<dbReference type="OrthoDB" id="204958at2759"/>
<dbReference type="FunCoup" id="A0A2N3NI01">
    <property type="interactions" value="611"/>
</dbReference>
<name>A0A2N3NI01_9PEZI</name>
<comment type="domain">
    <text evidence="8">The N-terminal zinc finger binds to poly(A) RNA.</text>
</comment>
<feature type="zinc finger region" description="C3H1-type" evidence="9">
    <location>
        <begin position="124"/>
        <end position="153"/>
    </location>
</feature>
<accession>A0A2N3NI01</accession>
<comment type="domain">
    <text evidence="8">Contains a pseudokinase domain. The protein kinase domain is predicted to be catalytically inactive because some of the residues important for catalytic activity are substituted and it lacks the equivalent of the binding site for a peptide substrate. However, it has retained an ATP-binding site and ATP-binding is required for mRNA degradation, stimulating the activity of the PAN2 nuclease in vitro. The nucleotide-binding site is juxtaposed to the RNase active site of PAN2 in the complex and may actually bind nucleosides of a poly(A) RNA rather than ATP, feeding the poly(A)-tail to the active site of the deadenylase and thus increasing the efficiency with which this distributive enzyme degrades oligo(A) RNAs.</text>
</comment>
<dbReference type="GO" id="GO:0008143">
    <property type="term" value="F:poly(A) binding"/>
    <property type="evidence" value="ECO:0007669"/>
    <property type="project" value="TreeGrafter"/>
</dbReference>
<keyword evidence="2 8" id="KW-0963">Cytoplasm</keyword>
<feature type="region of interest" description="Knob domain" evidence="8">
    <location>
        <begin position="680"/>
        <end position="780"/>
    </location>
</feature>
<dbReference type="InParanoid" id="A0A2N3NI01"/>
<dbReference type="Pfam" id="PF25586">
    <property type="entry name" value="zf-CCCH_PAN3"/>
    <property type="match status" value="1"/>
</dbReference>
<dbReference type="GO" id="GO:0008270">
    <property type="term" value="F:zinc ion binding"/>
    <property type="evidence" value="ECO:0007669"/>
    <property type="project" value="UniProtKB-KW"/>
</dbReference>